<keyword evidence="1" id="KW-0805">Transcription regulation</keyword>
<reference evidence="5 6" key="1">
    <citation type="submission" date="2013-01" db="EMBL/GenBank/DDBJ databases">
        <title>The Genome Sequence of Clostridium clostridioforme 90A8.</title>
        <authorList>
            <consortium name="The Broad Institute Genome Sequencing Platform"/>
            <person name="Earl A."/>
            <person name="Ward D."/>
            <person name="Feldgarden M."/>
            <person name="Gevers D."/>
            <person name="Courvalin P."/>
            <person name="Lambert T."/>
            <person name="Walker B."/>
            <person name="Young S.K."/>
            <person name="Zeng Q."/>
            <person name="Gargeya S."/>
            <person name="Fitzgerald M."/>
            <person name="Haas B."/>
            <person name="Abouelleil A."/>
            <person name="Alvarado L."/>
            <person name="Arachchi H.M."/>
            <person name="Berlin A.M."/>
            <person name="Chapman S.B."/>
            <person name="Dewar J."/>
            <person name="Goldberg J."/>
            <person name="Griggs A."/>
            <person name="Gujja S."/>
            <person name="Hansen M."/>
            <person name="Howarth C."/>
            <person name="Imamovic A."/>
            <person name="Larimer J."/>
            <person name="McCowan C."/>
            <person name="Murphy C."/>
            <person name="Neiman D."/>
            <person name="Pearson M."/>
            <person name="Priest M."/>
            <person name="Roberts A."/>
            <person name="Saif S."/>
            <person name="Shea T."/>
            <person name="Sisk P."/>
            <person name="Sykes S."/>
            <person name="Wortman J."/>
            <person name="Nusbaum C."/>
            <person name="Birren B."/>
        </authorList>
    </citation>
    <scope>NUCLEOTIDE SEQUENCE [LARGE SCALE GENOMIC DNA]</scope>
    <source>
        <strain evidence="5 6">90A8</strain>
    </source>
</reference>
<comment type="caution">
    <text evidence="5">The sequence shown here is derived from an EMBL/GenBank/DDBJ whole genome shotgun (WGS) entry which is preliminary data.</text>
</comment>
<organism evidence="5 6">
    <name type="scientific">[Clostridium] clostridioforme 90A8</name>
    <dbReference type="NCBI Taxonomy" id="999408"/>
    <lineage>
        <taxon>Bacteria</taxon>
        <taxon>Bacillati</taxon>
        <taxon>Bacillota</taxon>
        <taxon>Clostridia</taxon>
        <taxon>Lachnospirales</taxon>
        <taxon>Lachnospiraceae</taxon>
        <taxon>Enterocloster</taxon>
    </lineage>
</organism>
<evidence type="ECO:0000256" key="1">
    <source>
        <dbReference type="ARBA" id="ARBA00023015"/>
    </source>
</evidence>
<dbReference type="PRINTS" id="PR00598">
    <property type="entry name" value="HTHMARR"/>
</dbReference>
<evidence type="ECO:0000313" key="6">
    <source>
        <dbReference type="Proteomes" id="UP000013085"/>
    </source>
</evidence>
<dbReference type="PROSITE" id="PS50995">
    <property type="entry name" value="HTH_MARR_2"/>
    <property type="match status" value="1"/>
</dbReference>
<dbReference type="Proteomes" id="UP000013085">
    <property type="component" value="Unassembled WGS sequence"/>
</dbReference>
<dbReference type="EMBL" id="AGYR01000054">
    <property type="protein sequence ID" value="ENZ09250.1"/>
    <property type="molecule type" value="Genomic_DNA"/>
</dbReference>
<feature type="domain" description="HTH marR-type" evidence="4">
    <location>
        <begin position="1"/>
        <end position="132"/>
    </location>
</feature>
<dbReference type="InterPro" id="IPR023187">
    <property type="entry name" value="Tscrpt_reg_MarR-type_CS"/>
</dbReference>
<accession>A0A0E2H530</accession>
<dbReference type="InterPro" id="IPR036388">
    <property type="entry name" value="WH-like_DNA-bd_sf"/>
</dbReference>
<evidence type="ECO:0000259" key="4">
    <source>
        <dbReference type="PROSITE" id="PS50995"/>
    </source>
</evidence>
<dbReference type="InterPro" id="IPR036390">
    <property type="entry name" value="WH_DNA-bd_sf"/>
</dbReference>
<dbReference type="HOGENOM" id="CLU_083287_18_7_9"/>
<keyword evidence="2" id="KW-0238">DNA-binding</keyword>
<dbReference type="AlphaFoldDB" id="A0A0E2H530"/>
<evidence type="ECO:0000256" key="2">
    <source>
        <dbReference type="ARBA" id="ARBA00023125"/>
    </source>
</evidence>
<keyword evidence="3" id="KW-0804">Transcription</keyword>
<dbReference type="SUPFAM" id="SSF46785">
    <property type="entry name" value="Winged helix' DNA-binding domain"/>
    <property type="match status" value="1"/>
</dbReference>
<dbReference type="Pfam" id="PF12802">
    <property type="entry name" value="MarR_2"/>
    <property type="match status" value="1"/>
</dbReference>
<dbReference type="PATRIC" id="fig|999408.3.peg.4891"/>
<evidence type="ECO:0000256" key="3">
    <source>
        <dbReference type="ARBA" id="ARBA00023163"/>
    </source>
</evidence>
<dbReference type="RefSeq" id="WP_002584588.1">
    <property type="nucleotide sequence ID" value="NZ_KB850985.1"/>
</dbReference>
<dbReference type="SMART" id="SM00347">
    <property type="entry name" value="HTH_MARR"/>
    <property type="match status" value="1"/>
</dbReference>
<dbReference type="PROSITE" id="PS01117">
    <property type="entry name" value="HTH_MARR_1"/>
    <property type="match status" value="1"/>
</dbReference>
<dbReference type="GeneID" id="57962834"/>
<protein>
    <submittedName>
        <fullName evidence="5">MarR family transcriptional regulator</fullName>
    </submittedName>
</protein>
<dbReference type="PANTHER" id="PTHR42756">
    <property type="entry name" value="TRANSCRIPTIONAL REGULATOR, MARR"/>
    <property type="match status" value="1"/>
</dbReference>
<dbReference type="GO" id="GO:0003700">
    <property type="term" value="F:DNA-binding transcription factor activity"/>
    <property type="evidence" value="ECO:0007669"/>
    <property type="project" value="InterPro"/>
</dbReference>
<proteinExistence type="predicted"/>
<dbReference type="PANTHER" id="PTHR42756:SF1">
    <property type="entry name" value="TRANSCRIPTIONAL REPRESSOR OF EMRAB OPERON"/>
    <property type="match status" value="1"/>
</dbReference>
<dbReference type="GO" id="GO:0003677">
    <property type="term" value="F:DNA binding"/>
    <property type="evidence" value="ECO:0007669"/>
    <property type="project" value="UniProtKB-KW"/>
</dbReference>
<gene>
    <name evidence="5" type="ORF">HMPREF1090_04548</name>
</gene>
<sequence length="145" mass="16790">MNFHYLLMSGHAIYLKQLMAQLNHTGLTPGQPKVLDYLMAHDGANQREIADACHIEAATLTSVLNGMEAKSLIERRRTDGDRRSFYIYLTDSGKEMGQKVTEAFSRLEEDTFRDIPPERVQEFMELFRELYLRMQRNFDTGEPAK</sequence>
<dbReference type="Gene3D" id="1.10.10.10">
    <property type="entry name" value="Winged helix-like DNA-binding domain superfamily/Winged helix DNA-binding domain"/>
    <property type="match status" value="1"/>
</dbReference>
<evidence type="ECO:0000313" key="5">
    <source>
        <dbReference type="EMBL" id="ENZ09250.1"/>
    </source>
</evidence>
<name>A0A0E2H530_9FIRM</name>
<dbReference type="InterPro" id="IPR000835">
    <property type="entry name" value="HTH_MarR-typ"/>
</dbReference>